<gene>
    <name evidence="1" type="ORF">HNR43_002647</name>
</gene>
<evidence type="ECO:0000313" key="1">
    <source>
        <dbReference type="EMBL" id="MBB5356635.1"/>
    </source>
</evidence>
<reference evidence="1 2" key="1">
    <citation type="submission" date="2020-08" db="EMBL/GenBank/DDBJ databases">
        <title>Genomic Encyclopedia of Type Strains, Phase IV (KMG-IV): sequencing the most valuable type-strain genomes for metagenomic binning, comparative biology and taxonomic classification.</title>
        <authorList>
            <person name="Goeker M."/>
        </authorList>
    </citation>
    <scope>NUCLEOTIDE SEQUENCE [LARGE SCALE GENOMIC DNA]</scope>
    <source>
        <strain evidence="1 2">DSM 19169</strain>
    </source>
</reference>
<keyword evidence="2" id="KW-1185">Reference proteome</keyword>
<protein>
    <submittedName>
        <fullName evidence="1">Uncharacterized protein</fullName>
    </submittedName>
</protein>
<dbReference type="Proteomes" id="UP000583699">
    <property type="component" value="Unassembled WGS sequence"/>
</dbReference>
<evidence type="ECO:0000313" key="2">
    <source>
        <dbReference type="Proteomes" id="UP000583699"/>
    </source>
</evidence>
<accession>A0A7W8JH58</accession>
<name>A0A7W8JH58_9BACL</name>
<proteinExistence type="predicted"/>
<sequence length="50" mass="6315">MYQYNRHSTLMSAYKHIKDEKFRYYILKQKSDVLQAMRNFFRKEEHKTLV</sequence>
<dbReference type="AlphaFoldDB" id="A0A7W8JH58"/>
<comment type="caution">
    <text evidence="1">The sequence shown here is derived from an EMBL/GenBank/DDBJ whole genome shotgun (WGS) entry which is preliminary data.</text>
</comment>
<organism evidence="1 2">
    <name type="scientific">Anoxybacillus mongoliensis</name>
    <dbReference type="NCBI Taxonomy" id="452565"/>
    <lineage>
        <taxon>Bacteria</taxon>
        <taxon>Bacillati</taxon>
        <taxon>Bacillota</taxon>
        <taxon>Bacilli</taxon>
        <taxon>Bacillales</taxon>
        <taxon>Anoxybacillaceae</taxon>
        <taxon>Anoxybacillus</taxon>
    </lineage>
</organism>
<dbReference type="EMBL" id="JACHEQ010000019">
    <property type="protein sequence ID" value="MBB5356635.1"/>
    <property type="molecule type" value="Genomic_DNA"/>
</dbReference>